<accession>A0A449B364</accession>
<dbReference type="InterPro" id="IPR020069">
    <property type="entry name" value="Ribosomal_bL9_C"/>
</dbReference>
<dbReference type="RefSeq" id="WP_129725802.1">
    <property type="nucleotide sequence ID" value="NZ_CP101807.1"/>
</dbReference>
<dbReference type="InterPro" id="IPR020070">
    <property type="entry name" value="Ribosomal_bL9_N"/>
</dbReference>
<dbReference type="Pfam" id="PF01281">
    <property type="entry name" value="Ribosomal_L9_N"/>
    <property type="match status" value="1"/>
</dbReference>
<dbReference type="AlphaFoldDB" id="A0A449B364"/>
<keyword evidence="3" id="KW-0694">RNA-binding</keyword>
<dbReference type="InterPro" id="IPR000244">
    <property type="entry name" value="Ribosomal_bL9"/>
</dbReference>
<dbReference type="GO" id="GO:0003735">
    <property type="term" value="F:structural constituent of ribosome"/>
    <property type="evidence" value="ECO:0007669"/>
    <property type="project" value="InterPro"/>
</dbReference>
<evidence type="ECO:0000256" key="3">
    <source>
        <dbReference type="ARBA" id="ARBA00022884"/>
    </source>
</evidence>
<dbReference type="Proteomes" id="UP000290985">
    <property type="component" value="Chromosome"/>
</dbReference>
<keyword evidence="4 9" id="KW-0689">Ribosomal protein</keyword>
<gene>
    <name evidence="9" type="primary">MCYN0678</name>
    <name evidence="9" type="ORF">NCTC10181_00897</name>
</gene>
<evidence type="ECO:0000256" key="2">
    <source>
        <dbReference type="ARBA" id="ARBA00022730"/>
    </source>
</evidence>
<dbReference type="EMBL" id="LR215036">
    <property type="protein sequence ID" value="VEU75022.1"/>
    <property type="molecule type" value="Genomic_DNA"/>
</dbReference>
<evidence type="ECO:0000256" key="6">
    <source>
        <dbReference type="ARBA" id="ARBA00035292"/>
    </source>
</evidence>
<reference evidence="9 10" key="1">
    <citation type="submission" date="2019-01" db="EMBL/GenBank/DDBJ databases">
        <authorList>
            <consortium name="Pathogen Informatics"/>
        </authorList>
    </citation>
    <scope>NUCLEOTIDE SEQUENCE [LARGE SCALE GENOMIC DNA]</scope>
    <source>
        <strain evidence="9 10">NCTC10181</strain>
    </source>
</reference>
<keyword evidence="10" id="KW-1185">Reference proteome</keyword>
<dbReference type="PANTHER" id="PTHR21368">
    <property type="entry name" value="50S RIBOSOMAL PROTEIN L9"/>
    <property type="match status" value="1"/>
</dbReference>
<proteinExistence type="inferred from homology"/>
<dbReference type="OrthoDB" id="9788336at2"/>
<evidence type="ECO:0000256" key="1">
    <source>
        <dbReference type="ARBA" id="ARBA00010605"/>
    </source>
</evidence>
<keyword evidence="2" id="KW-0699">rRNA-binding</keyword>
<comment type="similarity">
    <text evidence="1">Belongs to the bacterial ribosomal protein bL9 family.</text>
</comment>
<sequence length="152" mass="17268">MKVILLKDCKEGKANTIVEVSNGYGSNFLVKNGFALPYNEKTAKTLERKLQQLSADEHQKRSEFLKLKEALENLTLKFVLKATVDKNHNLNVHKSVSTKEVHEELKKLGYTLPKHALEKIHFVSEGSHEVTANLYKDINALIRLEITINVSK</sequence>
<evidence type="ECO:0000259" key="8">
    <source>
        <dbReference type="PROSITE" id="PS00651"/>
    </source>
</evidence>
<name>A0A449B364_9BACT</name>
<dbReference type="Gene3D" id="3.40.5.10">
    <property type="entry name" value="Ribosomal protein L9, N-terminal domain"/>
    <property type="match status" value="1"/>
</dbReference>
<evidence type="ECO:0000256" key="7">
    <source>
        <dbReference type="ARBA" id="ARBA00035456"/>
    </source>
</evidence>
<dbReference type="GO" id="GO:0005840">
    <property type="term" value="C:ribosome"/>
    <property type="evidence" value="ECO:0007669"/>
    <property type="project" value="UniProtKB-KW"/>
</dbReference>
<organism evidence="9 10">
    <name type="scientific">Mycoplasmopsis citelli</name>
    <dbReference type="NCBI Taxonomy" id="171281"/>
    <lineage>
        <taxon>Bacteria</taxon>
        <taxon>Bacillati</taxon>
        <taxon>Mycoplasmatota</taxon>
        <taxon>Mycoplasmoidales</taxon>
        <taxon>Metamycoplasmataceae</taxon>
        <taxon>Mycoplasmopsis</taxon>
    </lineage>
</organism>
<evidence type="ECO:0000256" key="4">
    <source>
        <dbReference type="ARBA" id="ARBA00022980"/>
    </source>
</evidence>
<dbReference type="InterPro" id="IPR036935">
    <property type="entry name" value="Ribosomal_bL9_N_sf"/>
</dbReference>
<dbReference type="GO" id="GO:0019843">
    <property type="term" value="F:rRNA binding"/>
    <property type="evidence" value="ECO:0007669"/>
    <property type="project" value="UniProtKB-KW"/>
</dbReference>
<evidence type="ECO:0000313" key="10">
    <source>
        <dbReference type="Proteomes" id="UP000290985"/>
    </source>
</evidence>
<protein>
    <recommendedName>
        <fullName evidence="6">Large ribosomal subunit protein bL9</fullName>
    </recommendedName>
    <alternativeName>
        <fullName evidence="7">50S ribosomal protein L9</fullName>
    </alternativeName>
</protein>
<dbReference type="Gene3D" id="3.10.430.100">
    <property type="entry name" value="Ribosomal protein L9, C-terminal domain"/>
    <property type="match status" value="1"/>
</dbReference>
<feature type="domain" description="Ribosomal protein L9" evidence="8">
    <location>
        <begin position="12"/>
        <end position="39"/>
    </location>
</feature>
<dbReference type="KEGG" id="mcit:NCTC10181_00897"/>
<dbReference type="GO" id="GO:1990904">
    <property type="term" value="C:ribonucleoprotein complex"/>
    <property type="evidence" value="ECO:0007669"/>
    <property type="project" value="UniProtKB-KW"/>
</dbReference>
<dbReference type="InterPro" id="IPR020594">
    <property type="entry name" value="Ribosomal_bL9_bac/chp"/>
</dbReference>
<dbReference type="SUPFAM" id="SSF55658">
    <property type="entry name" value="L9 N-domain-like"/>
    <property type="match status" value="1"/>
</dbReference>
<evidence type="ECO:0000313" key="9">
    <source>
        <dbReference type="EMBL" id="VEU75022.1"/>
    </source>
</evidence>
<dbReference type="InterPro" id="IPR009027">
    <property type="entry name" value="Ribosomal_bL9/RNase_H1_N"/>
</dbReference>
<dbReference type="SUPFAM" id="SSF55653">
    <property type="entry name" value="Ribosomal protein L9 C-domain"/>
    <property type="match status" value="1"/>
</dbReference>
<dbReference type="Pfam" id="PF03948">
    <property type="entry name" value="Ribosomal_L9_C"/>
    <property type="match status" value="1"/>
</dbReference>
<dbReference type="GO" id="GO:0006412">
    <property type="term" value="P:translation"/>
    <property type="evidence" value="ECO:0007669"/>
    <property type="project" value="InterPro"/>
</dbReference>
<keyword evidence="5" id="KW-0687">Ribonucleoprotein</keyword>
<dbReference type="InterPro" id="IPR036791">
    <property type="entry name" value="Ribosomal_bL9_C_sf"/>
</dbReference>
<dbReference type="PROSITE" id="PS00651">
    <property type="entry name" value="RIBOSOMAL_L9"/>
    <property type="match status" value="1"/>
</dbReference>
<evidence type="ECO:0000256" key="5">
    <source>
        <dbReference type="ARBA" id="ARBA00023274"/>
    </source>
</evidence>
<dbReference type="NCBIfam" id="TIGR00158">
    <property type="entry name" value="L9"/>
    <property type="match status" value="1"/>
</dbReference>